<keyword evidence="2" id="KW-0813">Transport</keyword>
<comment type="subcellular location">
    <subcellularLocation>
        <location evidence="1">Membrane</location>
        <topology evidence="1">Multi-pass membrane protein</topology>
    </subcellularLocation>
</comment>
<feature type="transmembrane region" description="Helical" evidence="8">
    <location>
        <begin position="480"/>
        <end position="506"/>
    </location>
</feature>
<dbReference type="AlphaFoldDB" id="A0A518E157"/>
<evidence type="ECO:0000256" key="8">
    <source>
        <dbReference type="SAM" id="Phobius"/>
    </source>
</evidence>
<dbReference type="Pfam" id="PF00375">
    <property type="entry name" value="SDF"/>
    <property type="match status" value="1"/>
</dbReference>
<keyword evidence="7" id="KW-0325">Glycoprotein</keyword>
<dbReference type="GO" id="GO:0005886">
    <property type="term" value="C:plasma membrane"/>
    <property type="evidence" value="ECO:0007669"/>
    <property type="project" value="TreeGrafter"/>
</dbReference>
<feature type="transmembrane region" description="Helical" evidence="8">
    <location>
        <begin position="420"/>
        <end position="445"/>
    </location>
</feature>
<feature type="transmembrane region" description="Helical" evidence="8">
    <location>
        <begin position="310"/>
        <end position="331"/>
    </location>
</feature>
<dbReference type="SUPFAM" id="SSF118215">
    <property type="entry name" value="Proton glutamate symport protein"/>
    <property type="match status" value="1"/>
</dbReference>
<reference evidence="9 10" key="1">
    <citation type="submission" date="2019-02" db="EMBL/GenBank/DDBJ databases">
        <title>Deep-cultivation of Planctomycetes and their phenomic and genomic characterization uncovers novel biology.</title>
        <authorList>
            <person name="Wiegand S."/>
            <person name="Jogler M."/>
            <person name="Boedeker C."/>
            <person name="Pinto D."/>
            <person name="Vollmers J."/>
            <person name="Rivas-Marin E."/>
            <person name="Kohn T."/>
            <person name="Peeters S.H."/>
            <person name="Heuer A."/>
            <person name="Rast P."/>
            <person name="Oberbeckmann S."/>
            <person name="Bunk B."/>
            <person name="Jeske O."/>
            <person name="Meyerdierks A."/>
            <person name="Storesund J.E."/>
            <person name="Kallscheuer N."/>
            <person name="Luecker S."/>
            <person name="Lage O.M."/>
            <person name="Pohl T."/>
            <person name="Merkel B.J."/>
            <person name="Hornburger P."/>
            <person name="Mueller R.-W."/>
            <person name="Bruemmer F."/>
            <person name="Labrenz M."/>
            <person name="Spormann A.M."/>
            <person name="Op den Camp H."/>
            <person name="Overmann J."/>
            <person name="Amann R."/>
            <person name="Jetten M.S.M."/>
            <person name="Mascher T."/>
            <person name="Medema M.H."/>
            <person name="Devos D.P."/>
            <person name="Kaster A.-K."/>
            <person name="Ovreas L."/>
            <person name="Rohde M."/>
            <person name="Galperin M.Y."/>
            <person name="Jogler C."/>
        </authorList>
    </citation>
    <scope>NUCLEOTIDE SEQUENCE [LARGE SCALE GENOMIC DNA]</scope>
    <source>
        <strain evidence="9 10">Pla85_3_4</strain>
    </source>
</reference>
<name>A0A518E157_9BACT</name>
<dbReference type="InterPro" id="IPR001991">
    <property type="entry name" value="Na-dicarboxylate_symporter"/>
</dbReference>
<dbReference type="GO" id="GO:0015175">
    <property type="term" value="F:neutral L-amino acid transmembrane transporter activity"/>
    <property type="evidence" value="ECO:0007669"/>
    <property type="project" value="TreeGrafter"/>
</dbReference>
<evidence type="ECO:0000256" key="5">
    <source>
        <dbReference type="ARBA" id="ARBA00022989"/>
    </source>
</evidence>
<evidence type="ECO:0000256" key="4">
    <source>
        <dbReference type="ARBA" id="ARBA00022847"/>
    </source>
</evidence>
<evidence type="ECO:0000256" key="3">
    <source>
        <dbReference type="ARBA" id="ARBA00022692"/>
    </source>
</evidence>
<dbReference type="RefSeq" id="WP_231756421.1">
    <property type="nucleotide sequence ID" value="NZ_CP036433.1"/>
</dbReference>
<proteinExistence type="predicted"/>
<organism evidence="9 10">
    <name type="scientific">Lignipirellula cremea</name>
    <dbReference type="NCBI Taxonomy" id="2528010"/>
    <lineage>
        <taxon>Bacteria</taxon>
        <taxon>Pseudomonadati</taxon>
        <taxon>Planctomycetota</taxon>
        <taxon>Planctomycetia</taxon>
        <taxon>Pirellulales</taxon>
        <taxon>Pirellulaceae</taxon>
        <taxon>Lignipirellula</taxon>
    </lineage>
</organism>
<protein>
    <submittedName>
        <fullName evidence="9">Proton/sodium-glutamate symport protein</fullName>
    </submittedName>
</protein>
<gene>
    <name evidence="9" type="primary">gltT</name>
    <name evidence="9" type="ORF">Pla8534_56940</name>
</gene>
<dbReference type="PANTHER" id="PTHR11958:SF63">
    <property type="entry name" value="AMINO ACID TRANSPORTER"/>
    <property type="match status" value="1"/>
</dbReference>
<evidence type="ECO:0000256" key="1">
    <source>
        <dbReference type="ARBA" id="ARBA00004141"/>
    </source>
</evidence>
<dbReference type="PANTHER" id="PTHR11958">
    <property type="entry name" value="SODIUM/DICARBOXYLATE SYMPORTER-RELATED"/>
    <property type="match status" value="1"/>
</dbReference>
<dbReference type="PROSITE" id="PS00714">
    <property type="entry name" value="NA_DICARBOXYL_SYMP_2"/>
    <property type="match status" value="1"/>
</dbReference>
<dbReference type="Gene3D" id="1.10.3860.10">
    <property type="entry name" value="Sodium:dicarboxylate symporter"/>
    <property type="match status" value="1"/>
</dbReference>
<dbReference type="InterPro" id="IPR050746">
    <property type="entry name" value="DAACS"/>
</dbReference>
<dbReference type="GO" id="GO:0015501">
    <property type="term" value="F:glutamate:sodium symporter activity"/>
    <property type="evidence" value="ECO:0007669"/>
    <property type="project" value="TreeGrafter"/>
</dbReference>
<keyword evidence="5 8" id="KW-1133">Transmembrane helix</keyword>
<evidence type="ECO:0000256" key="6">
    <source>
        <dbReference type="ARBA" id="ARBA00023136"/>
    </source>
</evidence>
<dbReference type="InterPro" id="IPR018107">
    <property type="entry name" value="Na-dicarboxylate_symporter_CS"/>
</dbReference>
<feature type="transmembrane region" description="Helical" evidence="8">
    <location>
        <begin position="346"/>
        <end position="371"/>
    </location>
</feature>
<dbReference type="EMBL" id="CP036433">
    <property type="protein sequence ID" value="QDU97837.1"/>
    <property type="molecule type" value="Genomic_DNA"/>
</dbReference>
<dbReference type="PRINTS" id="PR00173">
    <property type="entry name" value="EDTRNSPORT"/>
</dbReference>
<sequence length="538" mass="56246">MAAKELKPAEPAAATESKATAGMGGLIAIVVGIVLGALVGVFGGESMWVATGGPTEEIDKLEKTIVQKNKYAEEAEAKAAAGGEDAAQQAELAKELRLQIPVVQARLVEVQELAQTHADKMGRNGLAQQDASYASRMWWTETAAKMIQFAGEIFLRLLTLLVIPLVVTSMICGVTSLGDVRNMGRMGGGTILFYFCTTGLAVVLGLILVLLIRPGEVSDSTFAYVTENVEAKRDTGVLDTLLDVFRGKEGPDNAGAGMFPKNLIQAAASTNVLALIVFAIVFGGMLTTIGEKGQVAIDFFDAANAAIMKMVHLVMWLAPIGIFGLVAWNIAKNGGGEAFAAELGRIGWYVATVVIGLLVHAAVLCLLLWLLTGRNPLQYTLGMSRALLTAVSTASSSASLPVTMECAEENNGVSRRSTSFVLPLGATVNMDGTALYEAVAVIFIAQSLGIVLSAGKLLVIVLTATLAAVGAAGIPEAGLITMVMVLQAVGLPLEGIGAILAIDWFLDRLRTTVNVFGDSVGAAVIDRQVVEKEIAAEA</sequence>
<dbReference type="GO" id="GO:0005313">
    <property type="term" value="F:L-glutamate transmembrane transporter activity"/>
    <property type="evidence" value="ECO:0007669"/>
    <property type="project" value="TreeGrafter"/>
</dbReference>
<dbReference type="InterPro" id="IPR036458">
    <property type="entry name" value="Na:dicarbo_symporter_sf"/>
</dbReference>
<feature type="transmembrane region" description="Helical" evidence="8">
    <location>
        <begin position="268"/>
        <end position="289"/>
    </location>
</feature>
<keyword evidence="6 8" id="KW-0472">Membrane</keyword>
<feature type="transmembrane region" description="Helical" evidence="8">
    <location>
        <begin position="21"/>
        <end position="42"/>
    </location>
</feature>
<dbReference type="KEGG" id="lcre:Pla8534_56940"/>
<feature type="transmembrane region" description="Helical" evidence="8">
    <location>
        <begin position="457"/>
        <end position="474"/>
    </location>
</feature>
<evidence type="ECO:0000256" key="2">
    <source>
        <dbReference type="ARBA" id="ARBA00022448"/>
    </source>
</evidence>
<keyword evidence="4" id="KW-0769">Symport</keyword>
<dbReference type="Proteomes" id="UP000317648">
    <property type="component" value="Chromosome"/>
</dbReference>
<evidence type="ECO:0000313" key="10">
    <source>
        <dbReference type="Proteomes" id="UP000317648"/>
    </source>
</evidence>
<accession>A0A518E157</accession>
<feature type="transmembrane region" description="Helical" evidence="8">
    <location>
        <begin position="190"/>
        <end position="212"/>
    </location>
</feature>
<keyword evidence="3 8" id="KW-0812">Transmembrane</keyword>
<keyword evidence="10" id="KW-1185">Reference proteome</keyword>
<evidence type="ECO:0000256" key="7">
    <source>
        <dbReference type="ARBA" id="ARBA00023180"/>
    </source>
</evidence>
<feature type="transmembrane region" description="Helical" evidence="8">
    <location>
        <begin position="153"/>
        <end position="178"/>
    </location>
</feature>
<evidence type="ECO:0000313" key="9">
    <source>
        <dbReference type="EMBL" id="QDU97837.1"/>
    </source>
</evidence>